<dbReference type="InterPro" id="IPR050216">
    <property type="entry name" value="LRR_domain-containing"/>
</dbReference>
<organism evidence="6 7">
    <name type="scientific">Amphibalanus amphitrite</name>
    <name type="common">Striped barnacle</name>
    <name type="synonym">Balanus amphitrite</name>
    <dbReference type="NCBI Taxonomy" id="1232801"/>
    <lineage>
        <taxon>Eukaryota</taxon>
        <taxon>Metazoa</taxon>
        <taxon>Ecdysozoa</taxon>
        <taxon>Arthropoda</taxon>
        <taxon>Crustacea</taxon>
        <taxon>Multicrustacea</taxon>
        <taxon>Cirripedia</taxon>
        <taxon>Thoracica</taxon>
        <taxon>Thoracicalcarea</taxon>
        <taxon>Balanomorpha</taxon>
        <taxon>Balanoidea</taxon>
        <taxon>Balanidae</taxon>
        <taxon>Amphibalaninae</taxon>
        <taxon>Amphibalanus</taxon>
    </lineage>
</organism>
<feature type="compositionally biased region" description="Low complexity" evidence="4">
    <location>
        <begin position="662"/>
        <end position="676"/>
    </location>
</feature>
<sequence length="744" mass="83464">MGSNVSKKRRKSSLSDSEARAKLQRKICVADETPEPVYDLSACLMRNVPSGTYAKCKVLRKQQLLLQDNLLTSLEGGGQLADLILLQVLRLDNNCLSVLSPGIASLGRLQVLNLSNNSLKHLPPALGQLQQLRQLICHDNALRGVPEAVGQLPRLTALDLRKNQLETLPALQNIARMSELHLEDNEPLTSPPAEVVSQGSDAVIEFLCKEAGVEHTGPVDDDTAASLPPTNSQSYMDGMDGLEVSVMSYTDGMDGLEVSVMVRWTNSQSYTDGMDGLEENKRLELLALERELNESISREGRRIGQQEEFKKQLLGELVEEQARLDADVARAAEQRTRDQRRILESVAQLESEADRSTAEVAAAAARLRDPAAVLARLEMDRKELEQLVTVRQEECDALRKHDVMDSMEKMMREKMAMENQLHEYQQGRDRTIQEAISQDQRMNEQLGQLLEVKGSEQEARIQQLLKDETFQRQAFFNLYLQQDSSRLQILHQISEAEDALMRLTMVEANQRDATKESELSRLSEKRHQLTTLLVQLLEQQAARERELQKRLAELDEQRLGEVEHYWLVQYQRLLDSKPERIRRLEDKLEPPLKKLLQSAGAEEYLTMFANSGLTLKQVLYMDDTDLLELGVTDLSTRAAILRQTELVREEGADMSPRPPSAPAGDLQPAPAAAAGGTEMEPEDKLAEEGEAERPEPSAPEPEETEVIFLNCGHLCVCRQCAGPLSSCPMCRQVVMQKLVITTVL</sequence>
<dbReference type="SMART" id="SM00364">
    <property type="entry name" value="LRR_BAC"/>
    <property type="match status" value="3"/>
</dbReference>
<dbReference type="SMART" id="SM00454">
    <property type="entry name" value="SAM"/>
    <property type="match status" value="1"/>
</dbReference>
<accession>A0A6A4VXP8</accession>
<evidence type="ECO:0000256" key="1">
    <source>
        <dbReference type="ARBA" id="ARBA00022614"/>
    </source>
</evidence>
<dbReference type="InterPro" id="IPR032675">
    <property type="entry name" value="LRR_dom_sf"/>
</dbReference>
<feature type="domain" description="SAM" evidence="5">
    <location>
        <begin position="596"/>
        <end position="650"/>
    </location>
</feature>
<dbReference type="PROSITE" id="PS51450">
    <property type="entry name" value="LRR"/>
    <property type="match status" value="2"/>
</dbReference>
<feature type="coiled-coil region" evidence="3">
    <location>
        <begin position="346"/>
        <end position="427"/>
    </location>
</feature>
<dbReference type="AlphaFoldDB" id="A0A6A4VXP8"/>
<proteinExistence type="predicted"/>
<dbReference type="PROSITE" id="PS50105">
    <property type="entry name" value="SAM_DOMAIN"/>
    <property type="match status" value="1"/>
</dbReference>
<protein>
    <submittedName>
        <fullName evidence="6">E3 ubiquitin-protein ligase LRSAM1</fullName>
    </submittedName>
</protein>
<dbReference type="OrthoDB" id="1711136at2759"/>
<keyword evidence="7" id="KW-1185">Reference proteome</keyword>
<feature type="coiled-coil region" evidence="3">
    <location>
        <begin position="519"/>
        <end position="557"/>
    </location>
</feature>
<dbReference type="Pfam" id="PF23598">
    <property type="entry name" value="LRR_14"/>
    <property type="match status" value="1"/>
</dbReference>
<evidence type="ECO:0000313" key="6">
    <source>
        <dbReference type="EMBL" id="KAF0298453.1"/>
    </source>
</evidence>
<dbReference type="SUPFAM" id="SSF52058">
    <property type="entry name" value="L domain-like"/>
    <property type="match status" value="1"/>
</dbReference>
<dbReference type="SUPFAM" id="SSF47769">
    <property type="entry name" value="SAM/Pointed domain"/>
    <property type="match status" value="1"/>
</dbReference>
<dbReference type="Pfam" id="PF13920">
    <property type="entry name" value="zf-C3HC4_3"/>
    <property type="match status" value="1"/>
</dbReference>
<dbReference type="Pfam" id="PF07647">
    <property type="entry name" value="SAM_2"/>
    <property type="match status" value="1"/>
</dbReference>
<dbReference type="PANTHER" id="PTHR48051">
    <property type="match status" value="1"/>
</dbReference>
<keyword evidence="1" id="KW-0433">Leucine-rich repeat</keyword>
<dbReference type="PANTHER" id="PTHR48051:SF47">
    <property type="entry name" value="LEUCINE RICH REPEAT AND STERILE ALPHA MOTIF CONTAINING 1"/>
    <property type="match status" value="1"/>
</dbReference>
<dbReference type="GO" id="GO:0005737">
    <property type="term" value="C:cytoplasm"/>
    <property type="evidence" value="ECO:0007669"/>
    <property type="project" value="TreeGrafter"/>
</dbReference>
<gene>
    <name evidence="6" type="primary">LRSAM1_0</name>
    <name evidence="6" type="ORF">FJT64_004176</name>
</gene>
<evidence type="ECO:0000256" key="3">
    <source>
        <dbReference type="SAM" id="Coils"/>
    </source>
</evidence>
<evidence type="ECO:0000256" key="2">
    <source>
        <dbReference type="ARBA" id="ARBA00022737"/>
    </source>
</evidence>
<dbReference type="Proteomes" id="UP000440578">
    <property type="component" value="Unassembled WGS sequence"/>
</dbReference>
<keyword evidence="2" id="KW-0677">Repeat</keyword>
<dbReference type="InterPro" id="IPR003591">
    <property type="entry name" value="Leu-rich_rpt_typical-subtyp"/>
</dbReference>
<dbReference type="InterPro" id="IPR013083">
    <property type="entry name" value="Znf_RING/FYVE/PHD"/>
</dbReference>
<dbReference type="InterPro" id="IPR001611">
    <property type="entry name" value="Leu-rich_rpt"/>
</dbReference>
<dbReference type="EMBL" id="VIIS01001432">
    <property type="protein sequence ID" value="KAF0298453.1"/>
    <property type="molecule type" value="Genomic_DNA"/>
</dbReference>
<dbReference type="InterPro" id="IPR055414">
    <property type="entry name" value="LRR_R13L4/SHOC2-like"/>
</dbReference>
<evidence type="ECO:0000259" key="5">
    <source>
        <dbReference type="PROSITE" id="PS50105"/>
    </source>
</evidence>
<dbReference type="Gene3D" id="3.30.40.10">
    <property type="entry name" value="Zinc/RING finger domain, C3HC4 (zinc finger)"/>
    <property type="match status" value="1"/>
</dbReference>
<evidence type="ECO:0000313" key="7">
    <source>
        <dbReference type="Proteomes" id="UP000440578"/>
    </source>
</evidence>
<dbReference type="InterPro" id="IPR013761">
    <property type="entry name" value="SAM/pointed_sf"/>
</dbReference>
<name>A0A6A4VXP8_AMPAM</name>
<comment type="caution">
    <text evidence="6">The sequence shown here is derived from an EMBL/GenBank/DDBJ whole genome shotgun (WGS) entry which is preliminary data.</text>
</comment>
<reference evidence="6 7" key="1">
    <citation type="submission" date="2019-07" db="EMBL/GenBank/DDBJ databases">
        <title>Draft genome assembly of a fouling barnacle, Amphibalanus amphitrite (Darwin, 1854): The first reference genome for Thecostraca.</title>
        <authorList>
            <person name="Kim W."/>
        </authorList>
    </citation>
    <scope>NUCLEOTIDE SEQUENCE [LARGE SCALE GENOMIC DNA]</scope>
    <source>
        <strain evidence="6">SNU_AA5</strain>
        <tissue evidence="6">Soma without cirri and trophi</tissue>
    </source>
</reference>
<keyword evidence="3" id="KW-0175">Coiled coil</keyword>
<dbReference type="SMART" id="SM00369">
    <property type="entry name" value="LRR_TYP"/>
    <property type="match status" value="3"/>
</dbReference>
<dbReference type="Gene3D" id="3.80.10.10">
    <property type="entry name" value="Ribonuclease Inhibitor"/>
    <property type="match status" value="1"/>
</dbReference>
<evidence type="ECO:0000256" key="4">
    <source>
        <dbReference type="SAM" id="MobiDB-lite"/>
    </source>
</evidence>
<dbReference type="Gene3D" id="1.10.150.50">
    <property type="entry name" value="Transcription Factor, Ets-1"/>
    <property type="match status" value="1"/>
</dbReference>
<feature type="region of interest" description="Disordered" evidence="4">
    <location>
        <begin position="647"/>
        <end position="702"/>
    </location>
</feature>
<feature type="compositionally biased region" description="Basic and acidic residues" evidence="4">
    <location>
        <begin position="682"/>
        <end position="695"/>
    </location>
</feature>
<dbReference type="InterPro" id="IPR001660">
    <property type="entry name" value="SAM"/>
</dbReference>